<name>A0A226C118_9FIRM</name>
<dbReference type="Proteomes" id="UP000214588">
    <property type="component" value="Unassembled WGS sequence"/>
</dbReference>
<dbReference type="AlphaFoldDB" id="A0A226C118"/>
<accession>A0A226C118</accession>
<gene>
    <name evidence="1" type="ORF">CDO51_00895</name>
</gene>
<dbReference type="EMBL" id="NIQC01000001">
    <property type="protein sequence ID" value="OWZ84988.1"/>
    <property type="molecule type" value="Genomic_DNA"/>
</dbReference>
<dbReference type="OrthoDB" id="9782576at2"/>
<proteinExistence type="predicted"/>
<protein>
    <submittedName>
        <fullName evidence="1">Pyrimidine dimer DNA glycosylase</fullName>
    </submittedName>
</protein>
<evidence type="ECO:0000313" key="1">
    <source>
        <dbReference type="EMBL" id="OWZ84988.1"/>
    </source>
</evidence>
<dbReference type="Pfam" id="PF03013">
    <property type="entry name" value="Pyr_excise"/>
    <property type="match status" value="1"/>
</dbReference>
<dbReference type="SUPFAM" id="SSF47077">
    <property type="entry name" value="T4 endonuclease V"/>
    <property type="match status" value="1"/>
</dbReference>
<dbReference type="RefSeq" id="WP_089022412.1">
    <property type="nucleotide sequence ID" value="NZ_NIQC01000001.1"/>
</dbReference>
<comment type="caution">
    <text evidence="1">The sequence shown here is derived from an EMBL/GenBank/DDBJ whole genome shotgun (WGS) entry which is preliminary data.</text>
</comment>
<sequence length="110" mass="13342">MRIWDLEPTILCRKHLLGEHRELHALWNILTQNKKGYRNHPETKRWEGRLKALYDRHEKIVTEMKKRGYNHRSELDETLATGASNQDRFIDSIEEQKQILKRKDCDCRPY</sequence>
<dbReference type="InterPro" id="IPR004260">
    <property type="entry name" value="Pyr-dimer_DNA_glycosylase"/>
</dbReference>
<evidence type="ECO:0000313" key="2">
    <source>
        <dbReference type="Proteomes" id="UP000214588"/>
    </source>
</evidence>
<dbReference type="Gene3D" id="1.10.440.10">
    <property type="entry name" value="T4 endonuclease V"/>
    <property type="match status" value="1"/>
</dbReference>
<dbReference type="InterPro" id="IPR024796">
    <property type="entry name" value="T4_endonuc_V"/>
</dbReference>
<keyword evidence="2" id="KW-1185">Reference proteome</keyword>
<reference evidence="1 2" key="1">
    <citation type="submission" date="2017-06" db="EMBL/GenBank/DDBJ databases">
        <title>Draft Genome Sequence of Natranaerobius trueperi halophilic, alkalithermophilic bacteria from soda lakes.</title>
        <authorList>
            <person name="Zhao B."/>
        </authorList>
    </citation>
    <scope>NUCLEOTIDE SEQUENCE [LARGE SCALE GENOMIC DNA]</scope>
    <source>
        <strain evidence="1 2">DSM 18760</strain>
    </source>
</reference>
<organism evidence="1 2">
    <name type="scientific">Natranaerobius trueperi</name>
    <dbReference type="NCBI Taxonomy" id="759412"/>
    <lineage>
        <taxon>Bacteria</taxon>
        <taxon>Bacillati</taxon>
        <taxon>Bacillota</taxon>
        <taxon>Clostridia</taxon>
        <taxon>Natranaerobiales</taxon>
        <taxon>Natranaerobiaceae</taxon>
        <taxon>Natranaerobius</taxon>
    </lineage>
</organism>